<evidence type="ECO:0000313" key="2">
    <source>
        <dbReference type="Proteomes" id="UP000078428"/>
    </source>
</evidence>
<proteinExistence type="predicted"/>
<organism evidence="1 2">
    <name type="scientific">Paramagnetospirillum marisnigri</name>
    <dbReference type="NCBI Taxonomy" id="1285242"/>
    <lineage>
        <taxon>Bacteria</taxon>
        <taxon>Pseudomonadati</taxon>
        <taxon>Pseudomonadota</taxon>
        <taxon>Alphaproteobacteria</taxon>
        <taxon>Rhodospirillales</taxon>
        <taxon>Magnetospirillaceae</taxon>
        <taxon>Paramagnetospirillum</taxon>
    </lineage>
</organism>
<comment type="caution">
    <text evidence="1">The sequence shown here is derived from an EMBL/GenBank/DDBJ whole genome shotgun (WGS) entry which is preliminary data.</text>
</comment>
<keyword evidence="2" id="KW-1185">Reference proteome</keyword>
<dbReference type="Proteomes" id="UP000078428">
    <property type="component" value="Unassembled WGS sequence"/>
</dbReference>
<reference evidence="1 2" key="1">
    <citation type="submission" date="2016-04" db="EMBL/GenBank/DDBJ databases">
        <title>Draft genome sequence of freshwater magnetotactic bacteria Magnetospirillum marisnigri SP-1 and Magnetospirillum moscoviense BB-1.</title>
        <authorList>
            <person name="Koziaeva V."/>
            <person name="Dziuba M.V."/>
            <person name="Ivanov T.M."/>
            <person name="Kuznetsov B."/>
            <person name="Grouzdev D.S."/>
        </authorList>
    </citation>
    <scope>NUCLEOTIDE SEQUENCE [LARGE SCALE GENOMIC DNA]</scope>
    <source>
        <strain evidence="1 2">SP-1</strain>
    </source>
</reference>
<dbReference type="STRING" id="1285242.A6A04_16260"/>
<protein>
    <submittedName>
        <fullName evidence="1">Uncharacterized protein</fullName>
    </submittedName>
</protein>
<name>A0A178MQJ3_9PROT</name>
<evidence type="ECO:0000313" key="1">
    <source>
        <dbReference type="EMBL" id="OAN51329.1"/>
    </source>
</evidence>
<dbReference type="AlphaFoldDB" id="A0A178MQJ3"/>
<gene>
    <name evidence="1" type="ORF">A6A04_16260</name>
</gene>
<dbReference type="EMBL" id="LWQT01000046">
    <property type="protein sequence ID" value="OAN51329.1"/>
    <property type="molecule type" value="Genomic_DNA"/>
</dbReference>
<accession>A0A178MQJ3</accession>
<sequence length="70" mass="7712">MTRSAAPFARAGDEPALADLLADPILHALMRRDRLTEGDLRTAIERARAALRMSGYGNLYASFTHSRLDP</sequence>